<dbReference type="EMBL" id="JAVDYB010000001">
    <property type="protein sequence ID" value="MDR7277628.1"/>
    <property type="molecule type" value="Genomic_DNA"/>
</dbReference>
<evidence type="ECO:0000256" key="1">
    <source>
        <dbReference type="SAM" id="MobiDB-lite"/>
    </source>
</evidence>
<gene>
    <name evidence="2" type="ORF">J2S41_004406</name>
</gene>
<name>A0AAE3YPI2_9ACTN</name>
<feature type="region of interest" description="Disordered" evidence="1">
    <location>
        <begin position="122"/>
        <end position="146"/>
    </location>
</feature>
<organism evidence="2 3">
    <name type="scientific">Catenuloplanes atrovinosus</name>
    <dbReference type="NCBI Taxonomy" id="137266"/>
    <lineage>
        <taxon>Bacteria</taxon>
        <taxon>Bacillati</taxon>
        <taxon>Actinomycetota</taxon>
        <taxon>Actinomycetes</taxon>
        <taxon>Micromonosporales</taxon>
        <taxon>Micromonosporaceae</taxon>
        <taxon>Catenuloplanes</taxon>
    </lineage>
</organism>
<dbReference type="RefSeq" id="WP_310370030.1">
    <property type="nucleotide sequence ID" value="NZ_JAVDYB010000001.1"/>
</dbReference>
<proteinExistence type="predicted"/>
<comment type="caution">
    <text evidence="2">The sequence shown here is derived from an EMBL/GenBank/DDBJ whole genome shotgun (WGS) entry which is preliminary data.</text>
</comment>
<sequence>MAGQDPGVHEVDRRERPCAGQPGCPWRVEADLPAFSVADMRKLRAADGQPGREAAMDAPVMACHKDQPGTAHPLRLCAGWLAVVGPHHLGVRMAVLTGELPAQALQPGDDWPELHESLAAMIDSWPENPGAPPPSRSRQRRTPPDD</sequence>
<reference evidence="2" key="1">
    <citation type="submission" date="2023-07" db="EMBL/GenBank/DDBJ databases">
        <title>Sequencing the genomes of 1000 actinobacteria strains.</title>
        <authorList>
            <person name="Klenk H.-P."/>
        </authorList>
    </citation>
    <scope>NUCLEOTIDE SEQUENCE</scope>
    <source>
        <strain evidence="2">DSM 44707</strain>
    </source>
</reference>
<evidence type="ECO:0000313" key="3">
    <source>
        <dbReference type="Proteomes" id="UP001183643"/>
    </source>
</evidence>
<dbReference type="InterPro" id="IPR046250">
    <property type="entry name" value="DUF6283"/>
</dbReference>
<feature type="compositionally biased region" description="Basic residues" evidence="1">
    <location>
        <begin position="137"/>
        <end position="146"/>
    </location>
</feature>
<accession>A0AAE3YPI2</accession>
<feature type="compositionally biased region" description="Basic and acidic residues" evidence="1">
    <location>
        <begin position="7"/>
        <end position="17"/>
    </location>
</feature>
<dbReference type="Proteomes" id="UP001183643">
    <property type="component" value="Unassembled WGS sequence"/>
</dbReference>
<protein>
    <submittedName>
        <fullName evidence="2">Uncharacterized protein</fullName>
    </submittedName>
</protein>
<feature type="region of interest" description="Disordered" evidence="1">
    <location>
        <begin position="1"/>
        <end position="22"/>
    </location>
</feature>
<dbReference type="AlphaFoldDB" id="A0AAE3YPI2"/>
<dbReference type="Pfam" id="PF19800">
    <property type="entry name" value="DUF6283"/>
    <property type="match status" value="1"/>
</dbReference>
<evidence type="ECO:0000313" key="2">
    <source>
        <dbReference type="EMBL" id="MDR7277628.1"/>
    </source>
</evidence>
<keyword evidence="3" id="KW-1185">Reference proteome</keyword>